<protein>
    <recommendedName>
        <fullName evidence="3">Laminin G domain-containing protein</fullName>
    </recommendedName>
</protein>
<comment type="caution">
    <text evidence="4">The sequence shown here is derived from an EMBL/GenBank/DDBJ whole genome shotgun (WGS) entry which is preliminary data.</text>
</comment>
<dbReference type="AlphaFoldDB" id="A0AAV0WCW0"/>
<dbReference type="GO" id="GO:0016020">
    <property type="term" value="C:membrane"/>
    <property type="evidence" value="ECO:0007669"/>
    <property type="project" value="UniProtKB-SubCell"/>
</dbReference>
<dbReference type="PANTHER" id="PTHR15036">
    <property type="entry name" value="PIKACHURIN-LIKE PROTEIN"/>
    <property type="match status" value="1"/>
</dbReference>
<keyword evidence="5" id="KW-1185">Reference proteome</keyword>
<comment type="caution">
    <text evidence="1">Lacks conserved residue(s) required for the propagation of feature annotation.</text>
</comment>
<dbReference type="Gene3D" id="2.60.120.200">
    <property type="match status" value="1"/>
</dbReference>
<dbReference type="SMART" id="SM00282">
    <property type="entry name" value="LamG"/>
    <property type="match status" value="1"/>
</dbReference>
<feature type="domain" description="Laminin G" evidence="3">
    <location>
        <begin position="1"/>
        <end position="197"/>
    </location>
</feature>
<sequence length="225" mass="24931">MTAIAIWCVAAVMGTAGGLVLDGTYGQFRKWNAGVNGTLEMEFKTRSPNGLLMYTDDGGTYDFFELKMVEGTMRLRYNLGAGAQILMAGHDLYDGRWHRTAVERRGRVTALTVDNATSAAASAGKELQFGRLASNSAVYVGGMPGWYNGRLTRLALPSVIFEPRFSGAVRNVVYTDDFYPYPRRQTAITDPARQPKCTGARCRRTLNRDKKAKVSHYSINYSLFL</sequence>
<name>A0AAV0WCW0_9HEMI</name>
<organism evidence="4 5">
    <name type="scientific">Macrosiphum euphorbiae</name>
    <name type="common">potato aphid</name>
    <dbReference type="NCBI Taxonomy" id="13131"/>
    <lineage>
        <taxon>Eukaryota</taxon>
        <taxon>Metazoa</taxon>
        <taxon>Ecdysozoa</taxon>
        <taxon>Arthropoda</taxon>
        <taxon>Hexapoda</taxon>
        <taxon>Insecta</taxon>
        <taxon>Pterygota</taxon>
        <taxon>Neoptera</taxon>
        <taxon>Paraneoptera</taxon>
        <taxon>Hemiptera</taxon>
        <taxon>Sternorrhyncha</taxon>
        <taxon>Aphidomorpha</taxon>
        <taxon>Aphidoidea</taxon>
        <taxon>Aphididae</taxon>
        <taxon>Macrosiphini</taxon>
        <taxon>Macrosiphum</taxon>
    </lineage>
</organism>
<dbReference type="Pfam" id="PF02210">
    <property type="entry name" value="Laminin_G_2"/>
    <property type="match status" value="1"/>
</dbReference>
<dbReference type="CDD" id="cd00110">
    <property type="entry name" value="LamG"/>
    <property type="match status" value="1"/>
</dbReference>
<keyword evidence="2" id="KW-0732">Signal</keyword>
<dbReference type="SUPFAM" id="SSF49899">
    <property type="entry name" value="Concanavalin A-like lectins/glucanases"/>
    <property type="match status" value="1"/>
</dbReference>
<dbReference type="PANTHER" id="PTHR15036:SF85">
    <property type="entry name" value="SP2353, ISOFORM A"/>
    <property type="match status" value="1"/>
</dbReference>
<dbReference type="EMBL" id="CARXXK010000002">
    <property type="protein sequence ID" value="CAI6353632.1"/>
    <property type="molecule type" value="Genomic_DNA"/>
</dbReference>
<dbReference type="InterPro" id="IPR013320">
    <property type="entry name" value="ConA-like_dom_sf"/>
</dbReference>
<feature type="chain" id="PRO_5044021422" description="Laminin G domain-containing protein" evidence="2">
    <location>
        <begin position="19"/>
        <end position="225"/>
    </location>
</feature>
<dbReference type="InterPro" id="IPR050372">
    <property type="entry name" value="Neurexin-related_CASP"/>
</dbReference>
<gene>
    <name evidence="4" type="ORF">MEUPH1_LOCUS9732</name>
</gene>
<evidence type="ECO:0000313" key="4">
    <source>
        <dbReference type="EMBL" id="CAI6353632.1"/>
    </source>
</evidence>
<evidence type="ECO:0000256" key="1">
    <source>
        <dbReference type="PROSITE-ProRule" id="PRU00122"/>
    </source>
</evidence>
<dbReference type="Proteomes" id="UP001160148">
    <property type="component" value="Unassembled WGS sequence"/>
</dbReference>
<dbReference type="InterPro" id="IPR001791">
    <property type="entry name" value="Laminin_G"/>
</dbReference>
<proteinExistence type="predicted"/>
<reference evidence="4 5" key="1">
    <citation type="submission" date="2023-01" db="EMBL/GenBank/DDBJ databases">
        <authorList>
            <person name="Whitehead M."/>
        </authorList>
    </citation>
    <scope>NUCLEOTIDE SEQUENCE [LARGE SCALE GENOMIC DNA]</scope>
</reference>
<feature type="signal peptide" evidence="2">
    <location>
        <begin position="1"/>
        <end position="18"/>
    </location>
</feature>
<evidence type="ECO:0000256" key="2">
    <source>
        <dbReference type="SAM" id="SignalP"/>
    </source>
</evidence>
<accession>A0AAV0WCW0</accession>
<dbReference type="PROSITE" id="PS50025">
    <property type="entry name" value="LAM_G_DOMAIN"/>
    <property type="match status" value="1"/>
</dbReference>
<evidence type="ECO:0000313" key="5">
    <source>
        <dbReference type="Proteomes" id="UP001160148"/>
    </source>
</evidence>
<evidence type="ECO:0000259" key="3">
    <source>
        <dbReference type="PROSITE" id="PS50025"/>
    </source>
</evidence>